<comment type="caution">
    <text evidence="2">The sequence shown here is derived from an EMBL/GenBank/DDBJ whole genome shotgun (WGS) entry which is preliminary data.</text>
</comment>
<proteinExistence type="predicted"/>
<protein>
    <submittedName>
        <fullName evidence="2">Uncharacterized protein</fullName>
    </submittedName>
</protein>
<sequence length="77" mass="8902">MDTGSPVSPLQTSERSRNWWPPTPVQTSPERSRKIRKGRSALCRRQRTKIGLSTDANGRKTLRQRRTIRFQVTPAKK</sequence>
<feature type="compositionally biased region" description="Polar residues" evidence="1">
    <location>
        <begin position="1"/>
        <end position="13"/>
    </location>
</feature>
<evidence type="ECO:0000256" key="1">
    <source>
        <dbReference type="SAM" id="MobiDB-lite"/>
    </source>
</evidence>
<organism evidence="2 3">
    <name type="scientific">Parelaphostrongylus tenuis</name>
    <name type="common">Meningeal worm</name>
    <dbReference type="NCBI Taxonomy" id="148309"/>
    <lineage>
        <taxon>Eukaryota</taxon>
        <taxon>Metazoa</taxon>
        <taxon>Ecdysozoa</taxon>
        <taxon>Nematoda</taxon>
        <taxon>Chromadorea</taxon>
        <taxon>Rhabditida</taxon>
        <taxon>Rhabditina</taxon>
        <taxon>Rhabditomorpha</taxon>
        <taxon>Strongyloidea</taxon>
        <taxon>Metastrongylidae</taxon>
        <taxon>Parelaphostrongylus</taxon>
    </lineage>
</organism>
<evidence type="ECO:0000313" key="2">
    <source>
        <dbReference type="EMBL" id="KAJ1370266.1"/>
    </source>
</evidence>
<accession>A0AAD5WHP3</accession>
<dbReference type="AlphaFoldDB" id="A0AAD5WHP3"/>
<evidence type="ECO:0000313" key="3">
    <source>
        <dbReference type="Proteomes" id="UP001196413"/>
    </source>
</evidence>
<gene>
    <name evidence="2" type="ORF">KIN20_031957</name>
</gene>
<keyword evidence="3" id="KW-1185">Reference proteome</keyword>
<feature type="region of interest" description="Disordered" evidence="1">
    <location>
        <begin position="1"/>
        <end position="38"/>
    </location>
</feature>
<name>A0AAD5WHP3_PARTN</name>
<dbReference type="EMBL" id="JAHQIW010006761">
    <property type="protein sequence ID" value="KAJ1370266.1"/>
    <property type="molecule type" value="Genomic_DNA"/>
</dbReference>
<reference evidence="2" key="1">
    <citation type="submission" date="2021-06" db="EMBL/GenBank/DDBJ databases">
        <title>Parelaphostrongylus tenuis whole genome reference sequence.</title>
        <authorList>
            <person name="Garwood T.J."/>
            <person name="Larsen P.A."/>
            <person name="Fountain-Jones N.M."/>
            <person name="Garbe J.R."/>
            <person name="Macchietto M.G."/>
            <person name="Kania S.A."/>
            <person name="Gerhold R.W."/>
            <person name="Richards J.E."/>
            <person name="Wolf T.M."/>
        </authorList>
    </citation>
    <scope>NUCLEOTIDE SEQUENCE</scope>
    <source>
        <strain evidence="2">MNPRO001-30</strain>
        <tissue evidence="2">Meninges</tissue>
    </source>
</reference>
<dbReference type="Proteomes" id="UP001196413">
    <property type="component" value="Unassembled WGS sequence"/>
</dbReference>